<accession>A0A316W1H2</accession>
<comment type="similarity">
    <text evidence="12">Belongs to the glycosyltransferase group 1 family.</text>
</comment>
<comment type="pathway">
    <text evidence="3 12">Protein modification; protein glycosylation.</text>
</comment>
<sequence length="611" mass="65799">MSKGASDQTPERRLRIAFIHPDLGIGGAERLVVDSAVGLQERGHDVEILTSHHDPKHCFEPTRDGTLVVRHVKTSIPRAIFNSFHLPLAIAQQFSLFFQLCIALLCFRFPGALPSGVYSFLSSTKPIEPYDLIFVDQLSAIVPWIRHVTATRVVFYCHYPDKEISNSIAKQRAIERGEGGPGLLRALYRIPFDLYEEATMGSSDKVLVNSIFTQKQFIKSFSRLRREPRVLYPGIDLSLYSVANAKKGVEDLGALGTTFSVKNAIRNICTGSSDHVTLVSINRFEAKKNISLAIEAFAKVLQEEKKKEKPRPLRLVIAGGHDRRLRDNVATLEELQAQAAKLKLNYTTLFWTPQPFEPPASAPPPNQLHALQVVFLPSLPGALLPSLLLAPTTRALLYTPPDEHFGIVPLEAMACGVPVLAANSGGPVESIVDAGASDEGGNFSNPEGTGLLRAPRAQIWAPAITSLLDMSDSQRAKMARAAVERVKSRFSLQVMTDGLEKALFDTDAQGPLNNAEGLLLWGSTLTIFAFTMALYLYKVYQAHHAPEPASAAAMASASALSASASLNDVFKTVTNALGSAASAAATVAGSAAEDVGSAAARASGAVVDAAL</sequence>
<evidence type="ECO:0000256" key="4">
    <source>
        <dbReference type="ARBA" id="ARBA00022676"/>
    </source>
</evidence>
<evidence type="ECO:0000256" key="5">
    <source>
        <dbReference type="ARBA" id="ARBA00022679"/>
    </source>
</evidence>
<evidence type="ECO:0000256" key="11">
    <source>
        <dbReference type="ARBA" id="ARBA00045104"/>
    </source>
</evidence>
<evidence type="ECO:0000313" key="16">
    <source>
        <dbReference type="Proteomes" id="UP000245783"/>
    </source>
</evidence>
<evidence type="ECO:0000256" key="3">
    <source>
        <dbReference type="ARBA" id="ARBA00004922"/>
    </source>
</evidence>
<dbReference type="AlphaFoldDB" id="A0A316W1H2"/>
<evidence type="ECO:0000313" key="15">
    <source>
        <dbReference type="EMBL" id="PWN43529.1"/>
    </source>
</evidence>
<dbReference type="RefSeq" id="XP_025370689.1">
    <property type="nucleotide sequence ID" value="XM_025513622.1"/>
</dbReference>
<evidence type="ECO:0000256" key="2">
    <source>
        <dbReference type="ARBA" id="ARBA00004586"/>
    </source>
</evidence>
<comment type="catalytic activity">
    <reaction evidence="11 12">
        <text>an alpha-D-Man-(1-&gt;3)-beta-D-Man-(1-&gt;4)-beta-D-GlcNAc-(1-&gt;4)-alpha-D-GlcNAc-diphospho-di-trans,poly-cis-dolichol + GDP-alpha-D-mannose = an alpha-D-Man-(1-&gt;3)-[alpha-D-Man-(1-&gt;6)]-beta-D-Man-(1-&gt;4)-beta-D-GlcNAc-(1-&gt;4)-alpha-D-GlcNAc-diphospho-di-trans,poly-cis-dolichol + GDP + H(+)</text>
        <dbReference type="Rhea" id="RHEA:29519"/>
        <dbReference type="Rhea" id="RHEA-COMP:19513"/>
        <dbReference type="Rhea" id="RHEA-COMP:19515"/>
        <dbReference type="ChEBI" id="CHEBI:15378"/>
        <dbReference type="ChEBI" id="CHEBI:57527"/>
        <dbReference type="ChEBI" id="CHEBI:58189"/>
        <dbReference type="ChEBI" id="CHEBI:132510"/>
        <dbReference type="ChEBI" id="CHEBI:132511"/>
        <dbReference type="EC" id="2.4.1.257"/>
    </reaction>
    <physiologicalReaction direction="left-to-right" evidence="11 12">
        <dbReference type="Rhea" id="RHEA:29520"/>
    </physiologicalReaction>
</comment>
<evidence type="ECO:0000256" key="6">
    <source>
        <dbReference type="ARBA" id="ARBA00022692"/>
    </source>
</evidence>
<dbReference type="SUPFAM" id="SSF53756">
    <property type="entry name" value="UDP-Glycosyltransferase/glycogen phosphorylase"/>
    <property type="match status" value="1"/>
</dbReference>
<feature type="domain" description="Glycosyl transferase family 1" evidence="13">
    <location>
        <begin position="274"/>
        <end position="350"/>
    </location>
</feature>
<dbReference type="EMBL" id="KZ819369">
    <property type="protein sequence ID" value="PWN43529.1"/>
    <property type="molecule type" value="Genomic_DNA"/>
</dbReference>
<evidence type="ECO:0000256" key="7">
    <source>
        <dbReference type="ARBA" id="ARBA00022824"/>
    </source>
</evidence>
<evidence type="ECO:0000256" key="12">
    <source>
        <dbReference type="RuleBase" id="RU367136"/>
    </source>
</evidence>
<dbReference type="GeneID" id="37035492"/>
<dbReference type="Proteomes" id="UP000245783">
    <property type="component" value="Unassembled WGS sequence"/>
</dbReference>
<dbReference type="GO" id="GO:0005789">
    <property type="term" value="C:endoplasmic reticulum membrane"/>
    <property type="evidence" value="ECO:0007669"/>
    <property type="project" value="UniProtKB-SubCell"/>
</dbReference>
<dbReference type="OrthoDB" id="448893at2759"/>
<dbReference type="InParanoid" id="A0A316W1H2"/>
<evidence type="ECO:0000256" key="1">
    <source>
        <dbReference type="ARBA" id="ARBA00003142"/>
    </source>
</evidence>
<dbReference type="EC" id="2.4.1.132" evidence="12"/>
<dbReference type="GO" id="GO:0004378">
    <property type="term" value="F:GDP-Man:Man(1)GlcNAc(2)-PP-Dol alpha-1,3-mannosyltransferase activity"/>
    <property type="evidence" value="ECO:0007669"/>
    <property type="project" value="UniProtKB-UniRule"/>
</dbReference>
<dbReference type="FunCoup" id="A0A316W1H2">
    <property type="interactions" value="398"/>
</dbReference>
<dbReference type="STRING" id="1522189.A0A316W1H2"/>
<dbReference type="EC" id="2.4.1.257" evidence="12"/>
<keyword evidence="16" id="KW-1185">Reference proteome</keyword>
<comment type="function">
    <text evidence="1 12">Mannosylates Man(2)GlcNAc(2)-dolichol diphosphate and Man(1)GlcNAc(2)-dolichol diphosphate to form Man(3)GlcNAc(2)-dolichol diphosphate.</text>
</comment>
<keyword evidence="5 12" id="KW-0808">Transferase</keyword>
<feature type="domain" description="Glycosyl transferase family 1" evidence="13">
    <location>
        <begin position="372"/>
        <end position="482"/>
    </location>
</feature>
<evidence type="ECO:0000256" key="10">
    <source>
        <dbReference type="ARBA" id="ARBA00045103"/>
    </source>
</evidence>
<evidence type="ECO:0000259" key="14">
    <source>
        <dbReference type="Pfam" id="PF13439"/>
    </source>
</evidence>
<comment type="catalytic activity">
    <reaction evidence="10 12">
        <text>a beta-D-Man-(1-&gt;4)-beta-D-GlcNAc-(1-&gt;4)-alpha-D-GlcNAc-diphospho-di-trans,poly-cis-dolichol + GDP-alpha-D-mannose = an alpha-D-Man-(1-&gt;3)-beta-D-Man-(1-&gt;4)-beta-D-GlcNAc-(1-&gt;4)-alpha-D-GlcNAc-diphospho-di-trans,poly-cis-dolichol + GDP + H(+)</text>
        <dbReference type="Rhea" id="RHEA:29515"/>
        <dbReference type="Rhea" id="RHEA-COMP:19511"/>
        <dbReference type="Rhea" id="RHEA-COMP:19513"/>
        <dbReference type="ChEBI" id="CHEBI:15378"/>
        <dbReference type="ChEBI" id="CHEBI:57527"/>
        <dbReference type="ChEBI" id="CHEBI:58189"/>
        <dbReference type="ChEBI" id="CHEBI:58472"/>
        <dbReference type="ChEBI" id="CHEBI:132510"/>
        <dbReference type="EC" id="2.4.1.132"/>
    </reaction>
    <physiologicalReaction direction="left-to-right" evidence="10 12">
        <dbReference type="Rhea" id="RHEA:29516"/>
    </physiologicalReaction>
</comment>
<evidence type="ECO:0000259" key="13">
    <source>
        <dbReference type="Pfam" id="PF00534"/>
    </source>
</evidence>
<dbReference type="InterPro" id="IPR027054">
    <property type="entry name" value="ALG2"/>
</dbReference>
<protein>
    <recommendedName>
        <fullName evidence="12">Alpha-1,3/1,6-mannosyltransferase ALG2</fullName>
        <ecNumber evidence="12">2.4.1.132</ecNumber>
        <ecNumber evidence="12">2.4.1.257</ecNumber>
    </recommendedName>
    <alternativeName>
        <fullName evidence="12">GDP-Man:Man(1)GlcNAc(2)-PP-Dol alpha-1,3-mannosyltransferase</fullName>
    </alternativeName>
</protein>
<dbReference type="PANTHER" id="PTHR45918">
    <property type="entry name" value="ALPHA-1,3/1,6-MANNOSYLTRANSFERASE ALG2"/>
    <property type="match status" value="1"/>
</dbReference>
<keyword evidence="7 12" id="KW-0256">Endoplasmic reticulum</keyword>
<dbReference type="GO" id="GO:0102704">
    <property type="term" value="F:GDP-Man:Man(2)GlcNAc(2)-PP-Dol alpha-1,6-mannosyltransferase activity"/>
    <property type="evidence" value="ECO:0007669"/>
    <property type="project" value="UniProtKB-UniRule"/>
</dbReference>
<name>A0A316W1H2_9BASI</name>
<keyword evidence="6" id="KW-0812">Transmembrane</keyword>
<dbReference type="Pfam" id="PF13439">
    <property type="entry name" value="Glyco_transf_4"/>
    <property type="match status" value="1"/>
</dbReference>
<gene>
    <name evidence="15" type="ORF">IE81DRAFT_322386</name>
</gene>
<keyword evidence="9" id="KW-0472">Membrane</keyword>
<organism evidence="15 16">
    <name type="scientific">Ceraceosorus guamensis</name>
    <dbReference type="NCBI Taxonomy" id="1522189"/>
    <lineage>
        <taxon>Eukaryota</taxon>
        <taxon>Fungi</taxon>
        <taxon>Dikarya</taxon>
        <taxon>Basidiomycota</taxon>
        <taxon>Ustilaginomycotina</taxon>
        <taxon>Exobasidiomycetes</taxon>
        <taxon>Ceraceosorales</taxon>
        <taxon>Ceraceosoraceae</taxon>
        <taxon>Ceraceosorus</taxon>
    </lineage>
</organism>
<evidence type="ECO:0000256" key="8">
    <source>
        <dbReference type="ARBA" id="ARBA00022989"/>
    </source>
</evidence>
<dbReference type="UniPathway" id="UPA00378"/>
<dbReference type="Gene3D" id="3.40.50.2000">
    <property type="entry name" value="Glycogen Phosphorylase B"/>
    <property type="match status" value="2"/>
</dbReference>
<keyword evidence="4 12" id="KW-0328">Glycosyltransferase</keyword>
<proteinExistence type="inferred from homology"/>
<dbReference type="InterPro" id="IPR028098">
    <property type="entry name" value="Glyco_trans_4-like_N"/>
</dbReference>
<feature type="domain" description="Glycosyltransferase subfamily 4-like N-terminal" evidence="14">
    <location>
        <begin position="25"/>
        <end position="238"/>
    </location>
</feature>
<evidence type="ECO:0000256" key="9">
    <source>
        <dbReference type="ARBA" id="ARBA00023136"/>
    </source>
</evidence>
<dbReference type="Pfam" id="PF00534">
    <property type="entry name" value="Glycos_transf_1"/>
    <property type="match status" value="2"/>
</dbReference>
<keyword evidence="8" id="KW-1133">Transmembrane helix</keyword>
<comment type="subcellular location">
    <subcellularLocation>
        <location evidence="2 12">Endoplasmic reticulum membrane</location>
    </subcellularLocation>
</comment>
<reference evidence="15 16" key="1">
    <citation type="journal article" date="2018" name="Mol. Biol. Evol.">
        <title>Broad Genomic Sampling Reveals a Smut Pathogenic Ancestry of the Fungal Clade Ustilaginomycotina.</title>
        <authorList>
            <person name="Kijpornyongpan T."/>
            <person name="Mondo S.J."/>
            <person name="Barry K."/>
            <person name="Sandor L."/>
            <person name="Lee J."/>
            <person name="Lipzen A."/>
            <person name="Pangilinan J."/>
            <person name="LaButti K."/>
            <person name="Hainaut M."/>
            <person name="Henrissat B."/>
            <person name="Grigoriev I.V."/>
            <person name="Spatafora J.W."/>
            <person name="Aime M.C."/>
        </authorList>
    </citation>
    <scope>NUCLEOTIDE SEQUENCE [LARGE SCALE GENOMIC DNA]</scope>
    <source>
        <strain evidence="15 16">MCA 4658</strain>
    </source>
</reference>
<dbReference type="InterPro" id="IPR001296">
    <property type="entry name" value="Glyco_trans_1"/>
</dbReference>
<dbReference type="PANTHER" id="PTHR45918:SF1">
    <property type="entry name" value="ALPHA-1,3_1,6-MANNOSYLTRANSFERASE ALG2"/>
    <property type="match status" value="1"/>
</dbReference>